<name>A0A1M6BWF0_9BACT</name>
<accession>A0A1M6BWF0</accession>
<evidence type="ECO:0000313" key="2">
    <source>
        <dbReference type="Proteomes" id="UP000184510"/>
    </source>
</evidence>
<dbReference type="EMBL" id="FQYR01000002">
    <property type="protein sequence ID" value="SHI52991.1"/>
    <property type="molecule type" value="Genomic_DNA"/>
</dbReference>
<protein>
    <submittedName>
        <fullName evidence="1">Uncharacterized protein</fullName>
    </submittedName>
</protein>
<reference evidence="1 2" key="1">
    <citation type="submission" date="2016-11" db="EMBL/GenBank/DDBJ databases">
        <authorList>
            <person name="Jaros S."/>
            <person name="Januszkiewicz K."/>
            <person name="Wedrychowicz H."/>
        </authorList>
    </citation>
    <scope>NUCLEOTIDE SEQUENCE [LARGE SCALE GENOMIC DNA]</scope>
    <source>
        <strain evidence="1 2">DSM 18772</strain>
    </source>
</reference>
<gene>
    <name evidence="1" type="ORF">SAMN02745181_0325</name>
</gene>
<evidence type="ECO:0000313" key="1">
    <source>
        <dbReference type="EMBL" id="SHI52991.1"/>
    </source>
</evidence>
<dbReference type="RefSeq" id="WP_143157757.1">
    <property type="nucleotide sequence ID" value="NZ_FQYR01000002.1"/>
</dbReference>
<organism evidence="1 2">
    <name type="scientific">Rubritalea squalenifaciens DSM 18772</name>
    <dbReference type="NCBI Taxonomy" id="1123071"/>
    <lineage>
        <taxon>Bacteria</taxon>
        <taxon>Pseudomonadati</taxon>
        <taxon>Verrucomicrobiota</taxon>
        <taxon>Verrucomicrobiia</taxon>
        <taxon>Verrucomicrobiales</taxon>
        <taxon>Rubritaleaceae</taxon>
        <taxon>Rubritalea</taxon>
    </lineage>
</organism>
<dbReference type="AlphaFoldDB" id="A0A1M6BWF0"/>
<proteinExistence type="predicted"/>
<dbReference type="Proteomes" id="UP000184510">
    <property type="component" value="Unassembled WGS sequence"/>
</dbReference>
<dbReference type="STRING" id="1123071.SAMN02745181_0325"/>
<dbReference type="InParanoid" id="A0A1M6BWF0"/>
<sequence length="182" mass="20511">MKLPHPIQEAFDREIKFLTDEHGEWKLELEGNDSYIEETLGKEVSVIGNNGFGDYLFLEIDPASQSPQLPLYIFWHEGQEVQPVQTELECYLGLCPYPPSSTQAPSFADGSMVCLGDEVEFFSFFRKKRGKVSYITGLSPLDHKVETLGIPAIEVELPCGTRYAISATNQGHRLKKSVRKLN</sequence>
<keyword evidence="2" id="KW-1185">Reference proteome</keyword>